<dbReference type="GO" id="GO:0032259">
    <property type="term" value="P:methylation"/>
    <property type="evidence" value="ECO:0007669"/>
    <property type="project" value="UniProtKB-KW"/>
</dbReference>
<sequence length="868" mass="96791">MLDSETKRRINTCRDILVGKVPDPKSQVEQITVALIYKFMDDMDLESEELGGARRFFSGEFERYRWSKLVAPGVSGQDMLNTYSEALTKMVENESLPPLFRSIFRNAYLPYRDPETLRSFLREINSFTYDHSERLGDAFEYLLSVLGSQGDAGQFRTPRHIIDFMVEIIDPKKNEVVLDPACGTAGFLISAYKHILKANSTHVVNGNGKGEETDAAELALESPMRFPGDLLTAEDRDRLARNIKGYDISPDMVRLSLVNLYLHGFADPKVEEYDTLTSEEKWTEMADIIFANPPFMSPKGGIRPHTRFQVQSKRSEVLFVDYIAEHLTPQGRAAVIVPEGIIFQSQSAYVQLRDVLVRNHLAAVISLPAGVFNPYSGVKTSILILDRAVAKSSEHIAFFRIENDGFALGAQRKAQRGTQLSQVKAELSAWLESARGGNSQDLDSPLGITVSREQVATGGAYNLTGERYRASDRATPTKWPVASLGELCDFRTGGTPTSTVPEFYANGTIPWLVSGDVHRREIFECEKRITVAGMENSNARYLQRSSVLIALNGQGKTRATVALLRMDNATCNQSLVAIFPKTIDRLLPEFLFWILRSMYQQIRNLTGDNQRSGLNIPILKGIEIPLPPLDVQREIVAEIDGYQRVIDGARAVIDNYRPNIPIDHHWPLVTIGEIGEIKGGKRLPKGESFAEQKTAYPYIRVSDLLDQSVRLNELKYITKDIHNEISRYVISSRDVYISIAGTIGLTGTVPDTLDGAHLTENAAKIVVDAKRVIPHFLAAALATDFAQTQIKKLTHAVGVPKLALERIRTIEIPLPEIDHQRAIVEEISSEKAIVEGNRELIARFERKIEATIARVRGEAKADAEAEAA</sequence>
<dbReference type="Gene3D" id="1.10.287.1120">
    <property type="entry name" value="Bipartite methylase S protein"/>
    <property type="match status" value="1"/>
</dbReference>
<evidence type="ECO:0000256" key="7">
    <source>
        <dbReference type="ARBA" id="ARBA00022747"/>
    </source>
</evidence>
<dbReference type="EC" id="2.1.1.72" evidence="3"/>
<evidence type="ECO:0000256" key="2">
    <source>
        <dbReference type="ARBA" id="ARBA00010923"/>
    </source>
</evidence>
<evidence type="ECO:0000256" key="1">
    <source>
        <dbReference type="ARBA" id="ARBA00006594"/>
    </source>
</evidence>
<dbReference type="SUPFAM" id="SSF53335">
    <property type="entry name" value="S-adenosyl-L-methionine-dependent methyltransferases"/>
    <property type="match status" value="1"/>
</dbReference>
<dbReference type="InterPro" id="IPR029063">
    <property type="entry name" value="SAM-dependent_MTases_sf"/>
</dbReference>
<evidence type="ECO:0000256" key="6">
    <source>
        <dbReference type="ARBA" id="ARBA00022691"/>
    </source>
</evidence>
<dbReference type="PRINTS" id="PR00507">
    <property type="entry name" value="N12N6MTFRASE"/>
</dbReference>
<proteinExistence type="inferred from homology"/>
<gene>
    <name evidence="12" type="ORF">CN311_27670</name>
</gene>
<dbReference type="InterPro" id="IPR051537">
    <property type="entry name" value="DNA_Adenine_Mtase"/>
</dbReference>
<evidence type="ECO:0000256" key="5">
    <source>
        <dbReference type="ARBA" id="ARBA00022679"/>
    </source>
</evidence>
<keyword evidence="7" id="KW-0680">Restriction system</keyword>
<dbReference type="GO" id="GO:0009007">
    <property type="term" value="F:site-specific DNA-methyltransferase (adenine-specific) activity"/>
    <property type="evidence" value="ECO:0007669"/>
    <property type="project" value="UniProtKB-EC"/>
</dbReference>
<dbReference type="InterPro" id="IPR003356">
    <property type="entry name" value="DNA_methylase_A-5"/>
</dbReference>
<dbReference type="AlphaFoldDB" id="A0A2A6F7F0"/>
<feature type="domain" description="Type I restriction modification DNA specificity" evidence="10">
    <location>
        <begin position="476"/>
        <end position="644"/>
    </location>
</feature>
<keyword evidence="5" id="KW-0808">Transferase</keyword>
<name>A0A2A6F7F0_9HYPH</name>
<dbReference type="Gene3D" id="3.90.220.20">
    <property type="entry name" value="DNA methylase specificity domains"/>
    <property type="match status" value="2"/>
</dbReference>
<dbReference type="PANTHER" id="PTHR42933:SF3">
    <property type="entry name" value="TYPE I RESTRICTION ENZYME MJAVIII METHYLASE SUBUNIT"/>
    <property type="match status" value="1"/>
</dbReference>
<keyword evidence="8" id="KW-0238">DNA-binding</keyword>
<dbReference type="Pfam" id="PF01420">
    <property type="entry name" value="Methylase_S"/>
    <property type="match status" value="2"/>
</dbReference>
<feature type="domain" description="DNA methylase adenine-specific" evidence="11">
    <location>
        <begin position="133"/>
        <end position="471"/>
    </location>
</feature>
<dbReference type="GO" id="GO:0003677">
    <property type="term" value="F:DNA binding"/>
    <property type="evidence" value="ECO:0007669"/>
    <property type="project" value="UniProtKB-KW"/>
</dbReference>
<comment type="similarity">
    <text evidence="2">Belongs to the type-I restriction system S methylase family.</text>
</comment>
<evidence type="ECO:0000259" key="10">
    <source>
        <dbReference type="Pfam" id="PF01420"/>
    </source>
</evidence>
<keyword evidence="4 12" id="KW-0489">Methyltransferase</keyword>
<dbReference type="Gene3D" id="1.20.1260.30">
    <property type="match status" value="1"/>
</dbReference>
<dbReference type="Proteomes" id="UP000219182">
    <property type="component" value="Unassembled WGS sequence"/>
</dbReference>
<dbReference type="CDD" id="cd17256">
    <property type="entry name" value="RMtype1_S_EcoJA65PI-TRD1-CR1_like"/>
    <property type="match status" value="1"/>
</dbReference>
<dbReference type="GO" id="GO:0009307">
    <property type="term" value="P:DNA restriction-modification system"/>
    <property type="evidence" value="ECO:0007669"/>
    <property type="project" value="UniProtKB-KW"/>
</dbReference>
<feature type="domain" description="Type I restriction modification DNA specificity" evidence="10">
    <location>
        <begin position="666"/>
        <end position="828"/>
    </location>
</feature>
<dbReference type="GO" id="GO:0008170">
    <property type="term" value="F:N-methyltransferase activity"/>
    <property type="evidence" value="ECO:0007669"/>
    <property type="project" value="InterPro"/>
</dbReference>
<evidence type="ECO:0000259" key="11">
    <source>
        <dbReference type="Pfam" id="PF02384"/>
    </source>
</evidence>
<evidence type="ECO:0000256" key="9">
    <source>
        <dbReference type="ARBA" id="ARBA00047942"/>
    </source>
</evidence>
<protein>
    <recommendedName>
        <fullName evidence="3">site-specific DNA-methyltransferase (adenine-specific)</fullName>
        <ecNumber evidence="3">2.1.1.72</ecNumber>
    </recommendedName>
</protein>
<dbReference type="EMBL" id="NWQG01000223">
    <property type="protein sequence ID" value="PDQ17890.1"/>
    <property type="molecule type" value="Genomic_DNA"/>
</dbReference>
<dbReference type="InterPro" id="IPR000055">
    <property type="entry name" value="Restrct_endonuc_typeI_TRD"/>
</dbReference>
<comment type="catalytic activity">
    <reaction evidence="9">
        <text>a 2'-deoxyadenosine in DNA + S-adenosyl-L-methionine = an N(6)-methyl-2'-deoxyadenosine in DNA + S-adenosyl-L-homocysteine + H(+)</text>
        <dbReference type="Rhea" id="RHEA:15197"/>
        <dbReference type="Rhea" id="RHEA-COMP:12418"/>
        <dbReference type="Rhea" id="RHEA-COMP:12419"/>
        <dbReference type="ChEBI" id="CHEBI:15378"/>
        <dbReference type="ChEBI" id="CHEBI:57856"/>
        <dbReference type="ChEBI" id="CHEBI:59789"/>
        <dbReference type="ChEBI" id="CHEBI:90615"/>
        <dbReference type="ChEBI" id="CHEBI:90616"/>
        <dbReference type="EC" id="2.1.1.72"/>
    </reaction>
</comment>
<keyword evidence="13" id="KW-1185">Reference proteome</keyword>
<accession>A0A2A6F7F0</accession>
<comment type="caution">
    <text evidence="12">The sequence shown here is derived from an EMBL/GenBank/DDBJ whole genome shotgun (WGS) entry which is preliminary data.</text>
</comment>
<evidence type="ECO:0000256" key="8">
    <source>
        <dbReference type="ARBA" id="ARBA00023125"/>
    </source>
</evidence>
<reference evidence="12 13" key="1">
    <citation type="submission" date="2017-09" db="EMBL/GenBank/DDBJ databases">
        <title>Mesorhizobum sanjuanii sp. nov. isolated from nodules of Lotus tenuis in saline-alkaline lowlands of Flooding Pampa.</title>
        <authorList>
            <person name="Sannazzaro A.I."/>
            <person name="Torres Tejerizo G.A."/>
            <person name="Fontana F."/>
            <person name="Cumpa Velazquez L.M."/>
            <person name="Hansen L."/>
            <person name="Pistorio M."/>
            <person name="Estrella M.J."/>
        </authorList>
    </citation>
    <scope>NUCLEOTIDE SEQUENCE [LARGE SCALE GENOMIC DNA]</scope>
    <source>
        <strain evidence="12 13">BSA136</strain>
    </source>
</reference>
<dbReference type="SUPFAM" id="SSF116734">
    <property type="entry name" value="DNA methylase specificity domain"/>
    <property type="match status" value="2"/>
</dbReference>
<dbReference type="Pfam" id="PF02384">
    <property type="entry name" value="N6_Mtase"/>
    <property type="match status" value="1"/>
</dbReference>
<dbReference type="InterPro" id="IPR038333">
    <property type="entry name" value="T1MK-like_N_sf"/>
</dbReference>
<dbReference type="PANTHER" id="PTHR42933">
    <property type="entry name" value="SLR6095 PROTEIN"/>
    <property type="match status" value="1"/>
</dbReference>
<dbReference type="CDD" id="cd17294">
    <property type="entry name" value="RMtype1_S_MmaC7ORF19P_TRD1-CR1_like"/>
    <property type="match status" value="1"/>
</dbReference>
<evidence type="ECO:0000313" key="13">
    <source>
        <dbReference type="Proteomes" id="UP000219182"/>
    </source>
</evidence>
<dbReference type="RefSeq" id="WP_097576813.1">
    <property type="nucleotide sequence ID" value="NZ_NWQG01000223.1"/>
</dbReference>
<organism evidence="12 13">
    <name type="scientific">Mesorhizobium sanjuanii</name>
    <dbReference type="NCBI Taxonomy" id="2037900"/>
    <lineage>
        <taxon>Bacteria</taxon>
        <taxon>Pseudomonadati</taxon>
        <taxon>Pseudomonadota</taxon>
        <taxon>Alphaproteobacteria</taxon>
        <taxon>Hyphomicrobiales</taxon>
        <taxon>Phyllobacteriaceae</taxon>
        <taxon>Mesorhizobium</taxon>
    </lineage>
</organism>
<comment type="similarity">
    <text evidence="1">Belongs to the N(4)/N(6)-methyltransferase family.</text>
</comment>
<evidence type="ECO:0000256" key="3">
    <source>
        <dbReference type="ARBA" id="ARBA00011900"/>
    </source>
</evidence>
<dbReference type="Gene3D" id="3.40.50.150">
    <property type="entry name" value="Vaccinia Virus protein VP39"/>
    <property type="match status" value="1"/>
</dbReference>
<evidence type="ECO:0000313" key="12">
    <source>
        <dbReference type="EMBL" id="PDQ17890.1"/>
    </source>
</evidence>
<keyword evidence="6" id="KW-0949">S-adenosyl-L-methionine</keyword>
<evidence type="ECO:0000256" key="4">
    <source>
        <dbReference type="ARBA" id="ARBA00022603"/>
    </source>
</evidence>
<dbReference type="InterPro" id="IPR044946">
    <property type="entry name" value="Restrct_endonuc_typeI_TRD_sf"/>
</dbReference>